<evidence type="ECO:0000256" key="3">
    <source>
        <dbReference type="SAM" id="MobiDB-lite"/>
    </source>
</evidence>
<dbReference type="EMBL" id="LR746269">
    <property type="protein sequence ID" value="CAA7398305.1"/>
    <property type="molecule type" value="Genomic_DNA"/>
</dbReference>
<evidence type="ECO:0000256" key="1">
    <source>
        <dbReference type="ARBA" id="ARBA00009054"/>
    </source>
</evidence>
<accession>A0A7I8KMT7</accession>
<dbReference type="Pfam" id="PF01025">
    <property type="entry name" value="GrpE"/>
    <property type="match status" value="1"/>
</dbReference>
<feature type="region of interest" description="Disordered" evidence="3">
    <location>
        <begin position="1"/>
        <end position="36"/>
    </location>
</feature>
<dbReference type="GO" id="GO:0051087">
    <property type="term" value="F:protein-folding chaperone binding"/>
    <property type="evidence" value="ECO:0007669"/>
    <property type="project" value="InterPro"/>
</dbReference>
<dbReference type="GO" id="GO:0006457">
    <property type="term" value="P:protein folding"/>
    <property type="evidence" value="ECO:0007669"/>
    <property type="project" value="InterPro"/>
</dbReference>
<reference evidence="4" key="1">
    <citation type="submission" date="2020-02" db="EMBL/GenBank/DDBJ databases">
        <authorList>
            <person name="Scholz U."/>
            <person name="Mascher M."/>
            <person name="Fiebig A."/>
        </authorList>
    </citation>
    <scope>NUCLEOTIDE SEQUENCE</scope>
</reference>
<evidence type="ECO:0000313" key="5">
    <source>
        <dbReference type="Proteomes" id="UP000663760"/>
    </source>
</evidence>
<sequence>MAALLPPLPTGLEIPRPRWPPRPRLRATPRKPRRFQALPTAGYEEASEGGLVEGEVVVAVEEDAGGGDLKKALRGYGEALTSGDRSMVREMEGFLRSMEDEKEVLSGRAAALAGELREARATARRVSAEFESFRREVEEERLSLSRDVRAEVAESLLPIWESFGMRAGDNQVEAKTAGEEEIDRSYRSIYRHFGEVLSSLGFIDREDDRPTTNVEAGFFSVLWTPQRWWTR</sequence>
<dbReference type="Proteomes" id="UP000663760">
    <property type="component" value="Chromosome 6"/>
</dbReference>
<keyword evidence="2" id="KW-0143">Chaperone</keyword>
<dbReference type="Gene3D" id="3.90.20.20">
    <property type="match status" value="1"/>
</dbReference>
<dbReference type="InterPro" id="IPR000740">
    <property type="entry name" value="GrpE"/>
</dbReference>
<evidence type="ECO:0000256" key="2">
    <source>
        <dbReference type="ARBA" id="ARBA00023186"/>
    </source>
</evidence>
<name>A0A7I8KMT7_SPIIN</name>
<evidence type="ECO:0000313" key="4">
    <source>
        <dbReference type="EMBL" id="CAA7398305.1"/>
    </source>
</evidence>
<keyword evidence="5" id="KW-1185">Reference proteome</keyword>
<comment type="similarity">
    <text evidence="1">Belongs to the GrpE family.</text>
</comment>
<gene>
    <name evidence="4" type="ORF">SI8410_06008970</name>
</gene>
<dbReference type="SUPFAM" id="SSF58014">
    <property type="entry name" value="Coiled-coil domain of nucleotide exchange factor GrpE"/>
    <property type="match status" value="1"/>
</dbReference>
<dbReference type="InterPro" id="IPR013805">
    <property type="entry name" value="GrpE_CC"/>
</dbReference>
<dbReference type="AlphaFoldDB" id="A0A7I8KMT7"/>
<protein>
    <submittedName>
        <fullName evidence="4">Uncharacterized protein</fullName>
    </submittedName>
</protein>
<feature type="compositionally biased region" description="Basic residues" evidence="3">
    <location>
        <begin position="19"/>
        <end position="34"/>
    </location>
</feature>
<organism evidence="4 5">
    <name type="scientific">Spirodela intermedia</name>
    <name type="common">Intermediate duckweed</name>
    <dbReference type="NCBI Taxonomy" id="51605"/>
    <lineage>
        <taxon>Eukaryota</taxon>
        <taxon>Viridiplantae</taxon>
        <taxon>Streptophyta</taxon>
        <taxon>Embryophyta</taxon>
        <taxon>Tracheophyta</taxon>
        <taxon>Spermatophyta</taxon>
        <taxon>Magnoliopsida</taxon>
        <taxon>Liliopsida</taxon>
        <taxon>Araceae</taxon>
        <taxon>Lemnoideae</taxon>
        <taxon>Spirodela</taxon>
    </lineage>
</organism>
<proteinExistence type="inferred from homology"/>
<dbReference type="GO" id="GO:0000774">
    <property type="term" value="F:adenyl-nucleotide exchange factor activity"/>
    <property type="evidence" value="ECO:0007669"/>
    <property type="project" value="InterPro"/>
</dbReference>
<dbReference type="GO" id="GO:0042803">
    <property type="term" value="F:protein homodimerization activity"/>
    <property type="evidence" value="ECO:0007669"/>
    <property type="project" value="InterPro"/>
</dbReference>